<keyword evidence="9" id="KW-0472">Membrane</keyword>
<evidence type="ECO:0000256" key="4">
    <source>
        <dbReference type="ARBA" id="ARBA00022801"/>
    </source>
</evidence>
<dbReference type="Gene3D" id="2.160.20.10">
    <property type="entry name" value="Single-stranded right-handed beta-helix, Pectin lyase-like"/>
    <property type="match status" value="1"/>
</dbReference>
<keyword evidence="4 8" id="KW-0378">Hydrolase</keyword>
<protein>
    <recommendedName>
        <fullName evidence="3 8">Pectinesterase</fullName>
        <ecNumber evidence="3 8">3.1.1.11</ecNumber>
    </recommendedName>
</protein>
<dbReference type="AlphaFoldDB" id="A0AA35V6Y3"/>
<name>A0AA35V6Y3_LACSI</name>
<evidence type="ECO:0000256" key="8">
    <source>
        <dbReference type="RuleBase" id="RU000589"/>
    </source>
</evidence>
<comment type="catalytic activity">
    <reaction evidence="6 8">
        <text>[(1-&gt;4)-alpha-D-galacturonosyl methyl ester](n) + n H2O = [(1-&gt;4)-alpha-D-galacturonosyl](n) + n methanol + n H(+)</text>
        <dbReference type="Rhea" id="RHEA:22380"/>
        <dbReference type="Rhea" id="RHEA-COMP:14570"/>
        <dbReference type="Rhea" id="RHEA-COMP:14573"/>
        <dbReference type="ChEBI" id="CHEBI:15377"/>
        <dbReference type="ChEBI" id="CHEBI:15378"/>
        <dbReference type="ChEBI" id="CHEBI:17790"/>
        <dbReference type="ChEBI" id="CHEBI:140522"/>
        <dbReference type="ChEBI" id="CHEBI:140523"/>
        <dbReference type="EC" id="3.1.1.11"/>
    </reaction>
</comment>
<dbReference type="SUPFAM" id="SSF51126">
    <property type="entry name" value="Pectin lyase-like"/>
    <property type="match status" value="1"/>
</dbReference>
<dbReference type="InterPro" id="IPR000070">
    <property type="entry name" value="Pectinesterase_cat"/>
</dbReference>
<dbReference type="EMBL" id="OX465077">
    <property type="protein sequence ID" value="CAI9268026.1"/>
    <property type="molecule type" value="Genomic_DNA"/>
</dbReference>
<dbReference type="Pfam" id="PF01095">
    <property type="entry name" value="Pectinesterase"/>
    <property type="match status" value="1"/>
</dbReference>
<keyword evidence="9" id="KW-0812">Transmembrane</keyword>
<dbReference type="GO" id="GO:0045490">
    <property type="term" value="P:pectin catabolic process"/>
    <property type="evidence" value="ECO:0007669"/>
    <property type="project" value="UniProtKB-UniRule"/>
</dbReference>
<reference evidence="11" key="1">
    <citation type="submission" date="2023-04" db="EMBL/GenBank/DDBJ databases">
        <authorList>
            <person name="Vijverberg K."/>
            <person name="Xiong W."/>
            <person name="Schranz E."/>
        </authorList>
    </citation>
    <scope>NUCLEOTIDE SEQUENCE</scope>
</reference>
<feature type="transmembrane region" description="Helical" evidence="9">
    <location>
        <begin position="6"/>
        <end position="24"/>
    </location>
</feature>
<keyword evidence="5 8" id="KW-0063">Aspartyl esterase</keyword>
<dbReference type="PANTHER" id="PTHR31321:SF138">
    <property type="entry name" value="PECTINESTERASE"/>
    <property type="match status" value="1"/>
</dbReference>
<dbReference type="InterPro" id="IPR011050">
    <property type="entry name" value="Pectin_lyase_fold/virulence"/>
</dbReference>
<organism evidence="11 12">
    <name type="scientific">Lactuca saligna</name>
    <name type="common">Willowleaf lettuce</name>
    <dbReference type="NCBI Taxonomy" id="75948"/>
    <lineage>
        <taxon>Eukaryota</taxon>
        <taxon>Viridiplantae</taxon>
        <taxon>Streptophyta</taxon>
        <taxon>Embryophyta</taxon>
        <taxon>Tracheophyta</taxon>
        <taxon>Spermatophyta</taxon>
        <taxon>Magnoliopsida</taxon>
        <taxon>eudicotyledons</taxon>
        <taxon>Gunneridae</taxon>
        <taxon>Pentapetalae</taxon>
        <taxon>asterids</taxon>
        <taxon>campanulids</taxon>
        <taxon>Asterales</taxon>
        <taxon>Asteraceae</taxon>
        <taxon>Cichorioideae</taxon>
        <taxon>Cichorieae</taxon>
        <taxon>Lactucinae</taxon>
        <taxon>Lactuca</taxon>
    </lineage>
</organism>
<evidence type="ECO:0000256" key="1">
    <source>
        <dbReference type="ARBA" id="ARBA00005184"/>
    </source>
</evidence>
<dbReference type="InterPro" id="IPR012334">
    <property type="entry name" value="Pectin_lyas_fold"/>
</dbReference>
<evidence type="ECO:0000256" key="6">
    <source>
        <dbReference type="ARBA" id="ARBA00047928"/>
    </source>
</evidence>
<accession>A0AA35V6Y3</accession>
<dbReference type="PROSITE" id="PS00503">
    <property type="entry name" value="PECTINESTERASE_2"/>
    <property type="match status" value="1"/>
</dbReference>
<comment type="pathway">
    <text evidence="1 8">Glycan metabolism; pectin degradation; 2-dehydro-3-deoxy-D-gluconate from pectin: step 1/5.</text>
</comment>
<evidence type="ECO:0000256" key="5">
    <source>
        <dbReference type="ARBA" id="ARBA00023085"/>
    </source>
</evidence>
<gene>
    <name evidence="11" type="ORF">LSALG_LOCUS8471</name>
</gene>
<dbReference type="InterPro" id="IPR033131">
    <property type="entry name" value="Pectinesterase_Asp_AS"/>
</dbReference>
<dbReference type="GO" id="GO:0042545">
    <property type="term" value="P:cell wall modification"/>
    <property type="evidence" value="ECO:0007669"/>
    <property type="project" value="UniProtKB-UniRule"/>
</dbReference>
<proteinExistence type="inferred from homology"/>
<dbReference type="PANTHER" id="PTHR31321">
    <property type="entry name" value="ACYL-COA THIOESTER HYDROLASE YBHC-RELATED"/>
    <property type="match status" value="1"/>
</dbReference>
<evidence type="ECO:0000256" key="9">
    <source>
        <dbReference type="SAM" id="Phobius"/>
    </source>
</evidence>
<evidence type="ECO:0000256" key="3">
    <source>
        <dbReference type="ARBA" id="ARBA00013229"/>
    </source>
</evidence>
<dbReference type="EC" id="3.1.1.11" evidence="3 8"/>
<evidence type="ECO:0000256" key="7">
    <source>
        <dbReference type="PROSITE-ProRule" id="PRU10040"/>
    </source>
</evidence>
<keyword evidence="12" id="KW-1185">Reference proteome</keyword>
<dbReference type="Proteomes" id="UP001177003">
    <property type="component" value="Chromosome 1"/>
</dbReference>
<evidence type="ECO:0000259" key="10">
    <source>
        <dbReference type="Pfam" id="PF01095"/>
    </source>
</evidence>
<keyword evidence="9" id="KW-1133">Transmembrane helix</keyword>
<sequence>MNTKRLLFWSLATAIAILFIKLAFYTKSSSIIFSTGSEVFSSFKRVYEQTGISEIFYFVSRILGPTMGGKATCDDNKWKSPLISKYKVELVLTVDHLGCGKFKSLQKAVDAVPEESQKKSLIILDSGTYKEKVLVSKKKTNLIIQGQGRLKTMIVWNDTAASSNGTIYSYTVCIYGKNFIAYDIGFKNTAPRPQAGVIGAQALALRIAGDQAAFYNCGFHGFQDTLNDAEGRHYFKQCYIEGTVDFIFGNARSVYENCTIISLVNSKIVGAIAAQKRESTKEKTGFSFVNCKIQGKVVSPDGWNDWRDPKRDQTVFFGEYGCSGPGAASHSRVKYAKQLTLADASPFMNISYVDGNEWIKL</sequence>
<comment type="similarity">
    <text evidence="2">Belongs to the pectinesterase family.</text>
</comment>
<evidence type="ECO:0000256" key="2">
    <source>
        <dbReference type="ARBA" id="ARBA00008891"/>
    </source>
</evidence>
<feature type="active site" evidence="7">
    <location>
        <position position="245"/>
    </location>
</feature>
<evidence type="ECO:0000313" key="12">
    <source>
        <dbReference type="Proteomes" id="UP001177003"/>
    </source>
</evidence>
<feature type="domain" description="Pectinesterase catalytic" evidence="10">
    <location>
        <begin position="93"/>
        <end position="296"/>
    </location>
</feature>
<evidence type="ECO:0000313" key="11">
    <source>
        <dbReference type="EMBL" id="CAI9268026.1"/>
    </source>
</evidence>
<dbReference type="GO" id="GO:0030599">
    <property type="term" value="F:pectinesterase activity"/>
    <property type="evidence" value="ECO:0007669"/>
    <property type="project" value="UniProtKB-UniRule"/>
</dbReference>